<proteinExistence type="predicted"/>
<evidence type="ECO:0000313" key="1">
    <source>
        <dbReference type="EMBL" id="EXC01919.1"/>
    </source>
</evidence>
<gene>
    <name evidence="1" type="ORF">L484_018831</name>
</gene>
<protein>
    <submittedName>
        <fullName evidence="1">Uncharacterized protein</fullName>
    </submittedName>
</protein>
<dbReference type="Proteomes" id="UP000030645">
    <property type="component" value="Unassembled WGS sequence"/>
</dbReference>
<accession>W9S096</accession>
<reference evidence="2" key="1">
    <citation type="submission" date="2013-01" db="EMBL/GenBank/DDBJ databases">
        <title>Draft Genome Sequence of a Mulberry Tree, Morus notabilis C.K. Schneid.</title>
        <authorList>
            <person name="He N."/>
            <person name="Zhao S."/>
        </authorList>
    </citation>
    <scope>NUCLEOTIDE SEQUENCE</scope>
</reference>
<evidence type="ECO:0000313" key="2">
    <source>
        <dbReference type="Proteomes" id="UP000030645"/>
    </source>
</evidence>
<dbReference type="AlphaFoldDB" id="W9S096"/>
<name>W9S096_9ROSA</name>
<sequence length="112" mass="12477">MAAIYVFAQNNDVEHNVTGTISSTQHPTHQPRTWFKNAENLVLDNTTTSVDFVRTQTPKDATNTLLLNISPPMHAQRFYGFNLTVNDPSKVFIAYQLDDSQGMNRQSCGSSG</sequence>
<keyword evidence="2" id="KW-1185">Reference proteome</keyword>
<organism evidence="1 2">
    <name type="scientific">Morus notabilis</name>
    <dbReference type="NCBI Taxonomy" id="981085"/>
    <lineage>
        <taxon>Eukaryota</taxon>
        <taxon>Viridiplantae</taxon>
        <taxon>Streptophyta</taxon>
        <taxon>Embryophyta</taxon>
        <taxon>Tracheophyta</taxon>
        <taxon>Spermatophyta</taxon>
        <taxon>Magnoliopsida</taxon>
        <taxon>eudicotyledons</taxon>
        <taxon>Gunneridae</taxon>
        <taxon>Pentapetalae</taxon>
        <taxon>rosids</taxon>
        <taxon>fabids</taxon>
        <taxon>Rosales</taxon>
        <taxon>Moraceae</taxon>
        <taxon>Moreae</taxon>
        <taxon>Morus</taxon>
    </lineage>
</organism>
<dbReference type="EMBL" id="KE345337">
    <property type="protein sequence ID" value="EXC01919.1"/>
    <property type="molecule type" value="Genomic_DNA"/>
</dbReference>